<feature type="region of interest" description="Disordered" evidence="1">
    <location>
        <begin position="49"/>
        <end position="88"/>
    </location>
</feature>
<feature type="compositionally biased region" description="Basic residues" evidence="1">
    <location>
        <begin position="71"/>
        <end position="81"/>
    </location>
</feature>
<comment type="caution">
    <text evidence="2">The sequence shown here is derived from an EMBL/GenBank/DDBJ whole genome shotgun (WGS) entry which is preliminary data.</text>
</comment>
<organism evidence="2 3">
    <name type="scientific">Salix brachista</name>
    <dbReference type="NCBI Taxonomy" id="2182728"/>
    <lineage>
        <taxon>Eukaryota</taxon>
        <taxon>Viridiplantae</taxon>
        <taxon>Streptophyta</taxon>
        <taxon>Embryophyta</taxon>
        <taxon>Tracheophyta</taxon>
        <taxon>Spermatophyta</taxon>
        <taxon>Magnoliopsida</taxon>
        <taxon>eudicotyledons</taxon>
        <taxon>Gunneridae</taxon>
        <taxon>Pentapetalae</taxon>
        <taxon>rosids</taxon>
        <taxon>fabids</taxon>
        <taxon>Malpighiales</taxon>
        <taxon>Salicaceae</taxon>
        <taxon>Saliceae</taxon>
        <taxon>Salix</taxon>
    </lineage>
</organism>
<evidence type="ECO:0000313" key="2">
    <source>
        <dbReference type="EMBL" id="KAB5573548.1"/>
    </source>
</evidence>
<accession>A0A5N5P341</accession>
<feature type="region of interest" description="Disordered" evidence="1">
    <location>
        <begin position="1"/>
        <end position="20"/>
    </location>
</feature>
<protein>
    <submittedName>
        <fullName evidence="2">Uncharacterized protein</fullName>
    </submittedName>
</protein>
<keyword evidence="3" id="KW-1185">Reference proteome</keyword>
<dbReference type="AlphaFoldDB" id="A0A5N5P341"/>
<name>A0A5N5P341_9ROSI</name>
<gene>
    <name evidence="2" type="ORF">DKX38_000742</name>
</gene>
<dbReference type="EMBL" id="VDCV01000001">
    <property type="protein sequence ID" value="KAB5573548.1"/>
    <property type="molecule type" value="Genomic_DNA"/>
</dbReference>
<sequence length="203" mass="23639">MQAKRSRGRTPTPGRYQGLRDKRGMCQTYFSCQSSSSSLLHALHCHGRGHRRSRSYSPRRWDGRDRDPHSRDRRGRSRSPHSRPGVDYYDSYRRRRDRSLSADRSHRTATFCPWFLKLDLDSHGSRFGELGEIWTAGIRLKLLNLLACSPPMKAVLAVMVNSGRIQTEYSPRWKSNPWPGMPLRCFDMTGGFLAARKEWELIW</sequence>
<feature type="compositionally biased region" description="Basic and acidic residues" evidence="1">
    <location>
        <begin position="59"/>
        <end position="70"/>
    </location>
</feature>
<proteinExistence type="predicted"/>
<dbReference type="Proteomes" id="UP000326939">
    <property type="component" value="Chromosome 1"/>
</dbReference>
<reference evidence="3" key="1">
    <citation type="journal article" date="2019" name="Gigascience">
        <title>De novo genome assembly of the endangered Acer yangbiense, a plant species with extremely small populations endemic to Yunnan Province, China.</title>
        <authorList>
            <person name="Yang J."/>
            <person name="Wariss H.M."/>
            <person name="Tao L."/>
            <person name="Zhang R."/>
            <person name="Yun Q."/>
            <person name="Hollingsworth P."/>
            <person name="Dao Z."/>
            <person name="Luo G."/>
            <person name="Guo H."/>
            <person name="Ma Y."/>
            <person name="Sun W."/>
        </authorList>
    </citation>
    <scope>NUCLEOTIDE SEQUENCE [LARGE SCALE GENOMIC DNA]</scope>
    <source>
        <strain evidence="3">cv. br00</strain>
    </source>
</reference>
<evidence type="ECO:0000256" key="1">
    <source>
        <dbReference type="SAM" id="MobiDB-lite"/>
    </source>
</evidence>
<evidence type="ECO:0000313" key="3">
    <source>
        <dbReference type="Proteomes" id="UP000326939"/>
    </source>
</evidence>